<organism evidence="3 4">
    <name type="scientific">Mycoplasmopsis equigenitalium</name>
    <dbReference type="NCBI Taxonomy" id="114883"/>
    <lineage>
        <taxon>Bacteria</taxon>
        <taxon>Bacillati</taxon>
        <taxon>Mycoplasmatota</taxon>
        <taxon>Mycoplasmoidales</taxon>
        <taxon>Metamycoplasmataceae</taxon>
        <taxon>Mycoplasmopsis</taxon>
    </lineage>
</organism>
<dbReference type="Gene3D" id="3.40.50.2300">
    <property type="match status" value="1"/>
</dbReference>
<dbReference type="RefSeq" id="WP_129721919.1">
    <property type="nucleotide sequence ID" value="NZ_CP101808.1"/>
</dbReference>
<gene>
    <name evidence="3" type="ORF">NPA09_01490</name>
</gene>
<evidence type="ECO:0000313" key="3">
    <source>
        <dbReference type="EMBL" id="UUD37229.1"/>
    </source>
</evidence>
<keyword evidence="3" id="KW-0762">Sugar transport</keyword>
<protein>
    <submittedName>
        <fullName evidence="3">PTS sugar transporter subunit IIB</fullName>
    </submittedName>
</protein>
<dbReference type="EMBL" id="CP101808">
    <property type="protein sequence ID" value="UUD37229.1"/>
    <property type="molecule type" value="Genomic_DNA"/>
</dbReference>
<sequence>MKILCLCGSGMGTSMIIKVKVTNAMKELGIAGSVEAMGLGQGKGLINAVDVVLCTQNFLSEVSKGKALAYGLKNIMNAEEIKAALADAQSKGIK</sequence>
<dbReference type="InterPro" id="IPR003501">
    <property type="entry name" value="PTS_EIIB_2/3"/>
</dbReference>
<name>A0ABY5J1V1_9BACT</name>
<dbReference type="InterPro" id="IPR036095">
    <property type="entry name" value="PTS_EIIB-like_sf"/>
</dbReference>
<accession>A0ABY5J1V1</accession>
<evidence type="ECO:0000313" key="4">
    <source>
        <dbReference type="Proteomes" id="UP001059576"/>
    </source>
</evidence>
<dbReference type="CDD" id="cd05563">
    <property type="entry name" value="PTS_IIB_ascorbate"/>
    <property type="match status" value="1"/>
</dbReference>
<dbReference type="SUPFAM" id="SSF52794">
    <property type="entry name" value="PTS system IIB component-like"/>
    <property type="match status" value="1"/>
</dbReference>
<dbReference type="InterPro" id="IPR013011">
    <property type="entry name" value="PTS_EIIB_2"/>
</dbReference>
<dbReference type="PROSITE" id="PS51099">
    <property type="entry name" value="PTS_EIIB_TYPE_2"/>
    <property type="match status" value="1"/>
</dbReference>
<evidence type="ECO:0000259" key="2">
    <source>
        <dbReference type="PROSITE" id="PS51099"/>
    </source>
</evidence>
<keyword evidence="3" id="KW-0813">Transport</keyword>
<dbReference type="Proteomes" id="UP001059576">
    <property type="component" value="Chromosome"/>
</dbReference>
<evidence type="ECO:0000256" key="1">
    <source>
        <dbReference type="ARBA" id="ARBA00022679"/>
    </source>
</evidence>
<dbReference type="Pfam" id="PF02302">
    <property type="entry name" value="PTS_IIB"/>
    <property type="match status" value="1"/>
</dbReference>
<keyword evidence="4" id="KW-1185">Reference proteome</keyword>
<proteinExistence type="predicted"/>
<reference evidence="3" key="1">
    <citation type="submission" date="2022-07" db="EMBL/GenBank/DDBJ databases">
        <title>Complete genome of Mycoplasma equigenitalium type strain T37.</title>
        <authorList>
            <person name="Spergser J."/>
        </authorList>
    </citation>
    <scope>NUCLEOTIDE SEQUENCE</scope>
    <source>
        <strain evidence="3">T37</strain>
    </source>
</reference>
<keyword evidence="1" id="KW-0808">Transferase</keyword>
<feature type="domain" description="PTS EIIB type-2" evidence="2">
    <location>
        <begin position="1"/>
        <end position="93"/>
    </location>
</feature>